<dbReference type="RefSeq" id="WP_016389524.1">
    <property type="nucleotide sequence ID" value="NZ_KE646805.1"/>
</dbReference>
<evidence type="ECO:0000256" key="2">
    <source>
        <dbReference type="SAM" id="Phobius"/>
    </source>
</evidence>
<evidence type="ECO:0000256" key="1">
    <source>
        <dbReference type="SAM" id="MobiDB-lite"/>
    </source>
</evidence>
<evidence type="ECO:0000313" key="5">
    <source>
        <dbReference type="Proteomes" id="UP000015462"/>
    </source>
</evidence>
<keyword evidence="2" id="KW-1133">Transmembrane helix</keyword>
<dbReference type="InterPro" id="IPR005135">
    <property type="entry name" value="Endo/exonuclease/phosphatase"/>
</dbReference>
<feature type="region of interest" description="Disordered" evidence="1">
    <location>
        <begin position="329"/>
        <end position="364"/>
    </location>
</feature>
<feature type="transmembrane region" description="Helical" evidence="2">
    <location>
        <begin position="36"/>
        <end position="52"/>
    </location>
</feature>
<sequence length="364" mass="41167">MLSVLLISTVFIFLVTFLPLLKISHWLIRAMDFPRLQFATLAIVLLAAHFLFLDSQLLITQCLISITLICLIWQLCWILPYTFFWPKEVLTSTDDSPDNQLSVLTSNVLKSNHNADALIALVNKHQPDVLVTLESDQWWEEKLQVLATQMPYSVKCPLDNLYGMHVFSRLALAETEICYLVEEGIPSIHATLELRTGDKIRAHFLHPAPPSPTENPESSERDAELVIVARSVAESDQPVIVAGDLNDVAWSATTRLFRKISGLLDPRVGRGVLNTFHVDYPFMRWPLDHLFHSKHFTLRAIQCLPSIGSDHFPLLTRLSLTPLENNKQSSLDSRAADHQWASEISAEQHVNKDDVPKPGEVSRE</sequence>
<dbReference type="Gene3D" id="3.60.10.10">
    <property type="entry name" value="Endonuclease/exonuclease/phosphatase"/>
    <property type="match status" value="1"/>
</dbReference>
<accession>A0AB33Z3U4</accession>
<dbReference type="InterPro" id="IPR036691">
    <property type="entry name" value="Endo/exonu/phosph_ase_sf"/>
</dbReference>
<evidence type="ECO:0000313" key="4">
    <source>
        <dbReference type="EMBL" id="EPD13945.1"/>
    </source>
</evidence>
<dbReference type="Proteomes" id="UP000015462">
    <property type="component" value="Unassembled WGS sequence"/>
</dbReference>
<dbReference type="GO" id="GO:0004519">
    <property type="term" value="F:endonuclease activity"/>
    <property type="evidence" value="ECO:0007669"/>
    <property type="project" value="UniProtKB-KW"/>
</dbReference>
<keyword evidence="5" id="KW-1185">Reference proteome</keyword>
<dbReference type="SUPFAM" id="SSF56219">
    <property type="entry name" value="DNase I-like"/>
    <property type="match status" value="1"/>
</dbReference>
<keyword evidence="2" id="KW-0812">Transmembrane</keyword>
<comment type="caution">
    <text evidence="4">The sequence shown here is derived from an EMBL/GenBank/DDBJ whole genome shotgun (WGS) entry which is preliminary data.</text>
</comment>
<name>A0AB33Z3U4_9GAMM</name>
<evidence type="ECO:0000259" key="3">
    <source>
        <dbReference type="Pfam" id="PF03372"/>
    </source>
</evidence>
<organism evidence="4 5">
    <name type="scientific">Cycloclasticus pugetii</name>
    <dbReference type="NCBI Taxonomy" id="34068"/>
    <lineage>
        <taxon>Bacteria</taxon>
        <taxon>Pseudomonadati</taxon>
        <taxon>Pseudomonadota</taxon>
        <taxon>Gammaproteobacteria</taxon>
        <taxon>Thiotrichales</taxon>
        <taxon>Piscirickettsiaceae</taxon>
        <taxon>Cycloclasticus</taxon>
    </lineage>
</organism>
<proteinExistence type="predicted"/>
<keyword evidence="4" id="KW-0540">Nuclease</keyword>
<reference evidence="4 5" key="1">
    <citation type="journal article" date="2013" name="Genome Announc.">
        <title>Genome Sequence of the Pyrene- and Fluoranthene-Degrading Bacterium Cycloclasticus sp. Strain PY97M.</title>
        <authorList>
            <person name="Cui Z."/>
            <person name="Xu G."/>
            <person name="Li Q."/>
            <person name="Gao W."/>
            <person name="Zheng L."/>
        </authorList>
    </citation>
    <scope>NUCLEOTIDE SEQUENCE [LARGE SCALE GENOMIC DNA]</scope>
    <source>
        <strain evidence="4 5">PY97M</strain>
    </source>
</reference>
<dbReference type="Pfam" id="PF03372">
    <property type="entry name" value="Exo_endo_phos"/>
    <property type="match status" value="1"/>
</dbReference>
<feature type="transmembrane region" description="Helical" evidence="2">
    <location>
        <begin position="58"/>
        <end position="79"/>
    </location>
</feature>
<feature type="compositionally biased region" description="Basic and acidic residues" evidence="1">
    <location>
        <begin position="349"/>
        <end position="364"/>
    </location>
</feature>
<dbReference type="EMBL" id="ASHL01000001">
    <property type="protein sequence ID" value="EPD13945.1"/>
    <property type="molecule type" value="Genomic_DNA"/>
</dbReference>
<feature type="domain" description="Endonuclease/exonuclease/phosphatase" evidence="3">
    <location>
        <begin position="104"/>
        <end position="311"/>
    </location>
</feature>
<keyword evidence="4" id="KW-0378">Hydrolase</keyword>
<keyword evidence="4" id="KW-0255">Endonuclease</keyword>
<keyword evidence="2" id="KW-0472">Membrane</keyword>
<gene>
    <name evidence="4" type="ORF">L196_00560</name>
</gene>
<protein>
    <submittedName>
        <fullName evidence="4">Endonuclease/exonuclease/phosphatase</fullName>
    </submittedName>
</protein>
<feature type="transmembrane region" description="Helical" evidence="2">
    <location>
        <begin position="6"/>
        <end position="24"/>
    </location>
</feature>
<dbReference type="AlphaFoldDB" id="A0AB33Z3U4"/>